<reference evidence="2 5" key="1">
    <citation type="submission" date="2018-02" db="EMBL/GenBank/DDBJ databases">
        <title>Deep subsurface shale carbon reservoir microbial communities from Ohio and West Virginia, USA.</title>
        <authorList>
            <person name="Wrighton K."/>
        </authorList>
    </citation>
    <scope>NUCLEOTIDE SEQUENCE [LARGE SCALE GENOMIC DNA]</scope>
    <source>
        <strain evidence="2 5">UTICA-S1B6</strain>
    </source>
</reference>
<dbReference type="AlphaFoldDB" id="A0A2S6G7E5"/>
<proteinExistence type="predicted"/>
<evidence type="ECO:0000313" key="4">
    <source>
        <dbReference type="Proteomes" id="UP000239446"/>
    </source>
</evidence>
<evidence type="ECO:0000256" key="1">
    <source>
        <dbReference type="SAM" id="MobiDB-lite"/>
    </source>
</evidence>
<feature type="compositionally biased region" description="Basic residues" evidence="1">
    <location>
        <begin position="28"/>
        <end position="39"/>
    </location>
</feature>
<organism evidence="3 4">
    <name type="scientific">Marinobacter persicus</name>
    <dbReference type="NCBI Taxonomy" id="930118"/>
    <lineage>
        <taxon>Bacteria</taxon>
        <taxon>Pseudomonadati</taxon>
        <taxon>Pseudomonadota</taxon>
        <taxon>Gammaproteobacteria</taxon>
        <taxon>Pseudomonadales</taxon>
        <taxon>Marinobacteraceae</taxon>
        <taxon>Marinobacter</taxon>
    </lineage>
</organism>
<name>A0A2S6G7E5_9GAMM</name>
<protein>
    <submittedName>
        <fullName evidence="3">Uncharacterized protein</fullName>
    </submittedName>
</protein>
<feature type="compositionally biased region" description="Basic residues" evidence="1">
    <location>
        <begin position="9"/>
        <end position="20"/>
    </location>
</feature>
<dbReference type="EMBL" id="PTIU01000008">
    <property type="protein sequence ID" value="PPK54959.1"/>
    <property type="molecule type" value="Genomic_DNA"/>
</dbReference>
<feature type="region of interest" description="Disordered" evidence="1">
    <location>
        <begin position="1"/>
        <end position="39"/>
    </location>
</feature>
<evidence type="ECO:0000313" key="5">
    <source>
        <dbReference type="Proteomes" id="UP000239648"/>
    </source>
</evidence>
<evidence type="ECO:0000313" key="3">
    <source>
        <dbReference type="EMBL" id="PPK54959.1"/>
    </source>
</evidence>
<accession>A0A2S6G7E5</accession>
<dbReference type="Proteomes" id="UP000239648">
    <property type="component" value="Unassembled WGS sequence"/>
</dbReference>
<evidence type="ECO:0000313" key="2">
    <source>
        <dbReference type="EMBL" id="PPK51923.1"/>
    </source>
</evidence>
<reference evidence="3 4" key="2">
    <citation type="submission" date="2018-02" db="EMBL/GenBank/DDBJ databases">
        <title>Subsurface microbial communities from deep shales in Ohio and West Virginia, USA.</title>
        <authorList>
            <person name="Wrighton K."/>
        </authorList>
    </citation>
    <scope>NUCLEOTIDE SEQUENCE [LARGE SCALE GENOMIC DNA]</scope>
    <source>
        <strain evidence="3 4">UTICA-S1B9</strain>
    </source>
</reference>
<sequence length="39" mass="4489">MSKKVEKNLKKKINARKAKIAKHEGKLKSLKKKLKKASK</sequence>
<gene>
    <name evidence="3" type="ORF">B0H24_100819</name>
    <name evidence="2" type="ORF">BY455_10819</name>
</gene>
<keyword evidence="5" id="KW-1185">Reference proteome</keyword>
<comment type="caution">
    <text evidence="3">The sequence shown here is derived from an EMBL/GenBank/DDBJ whole genome shotgun (WGS) entry which is preliminary data.</text>
</comment>
<dbReference type="EMBL" id="PTIT01000008">
    <property type="protein sequence ID" value="PPK51923.1"/>
    <property type="molecule type" value="Genomic_DNA"/>
</dbReference>
<dbReference type="Proteomes" id="UP000239446">
    <property type="component" value="Unassembled WGS sequence"/>
</dbReference>